<reference evidence="8" key="1">
    <citation type="submission" date="2019-08" db="EMBL/GenBank/DDBJ databases">
        <authorList>
            <person name="Kucharzyk K."/>
            <person name="Murdoch R.W."/>
            <person name="Higgins S."/>
            <person name="Loffler F."/>
        </authorList>
    </citation>
    <scope>NUCLEOTIDE SEQUENCE</scope>
</reference>
<protein>
    <submittedName>
        <fullName evidence="8">Uncharacterized protein</fullName>
    </submittedName>
</protein>
<dbReference type="InterPro" id="IPR024455">
    <property type="entry name" value="Phage_capsid"/>
</dbReference>
<accession>A0A644XAH1</accession>
<evidence type="ECO:0000313" key="8">
    <source>
        <dbReference type="EMBL" id="MPM13109.1"/>
    </source>
</evidence>
<dbReference type="AlphaFoldDB" id="A0A644XAH1"/>
<dbReference type="NCBIfam" id="TIGR01554">
    <property type="entry name" value="major_cap_HK97"/>
    <property type="match status" value="1"/>
</dbReference>
<dbReference type="EMBL" id="VSSQ01002069">
    <property type="protein sequence ID" value="MPM13109.1"/>
    <property type="molecule type" value="Genomic_DNA"/>
</dbReference>
<dbReference type="GO" id="GO:0044423">
    <property type="term" value="C:virion component"/>
    <property type="evidence" value="ECO:0007669"/>
    <property type="project" value="UniProtKB-KW"/>
</dbReference>
<keyword evidence="3" id="KW-0645">Protease</keyword>
<dbReference type="GO" id="GO:0006508">
    <property type="term" value="P:proteolysis"/>
    <property type="evidence" value="ECO:0007669"/>
    <property type="project" value="UniProtKB-KW"/>
</dbReference>
<evidence type="ECO:0000259" key="7">
    <source>
        <dbReference type="Pfam" id="PF05065"/>
    </source>
</evidence>
<evidence type="ECO:0000256" key="1">
    <source>
        <dbReference type="ARBA" id="ARBA00004328"/>
    </source>
</evidence>
<dbReference type="Pfam" id="PF04586">
    <property type="entry name" value="Peptidase_S78"/>
    <property type="match status" value="1"/>
</dbReference>
<name>A0A644XAH1_9ZZZZ</name>
<feature type="domain" description="Prohead serine protease" evidence="6">
    <location>
        <begin position="6"/>
        <end position="127"/>
    </location>
</feature>
<dbReference type="GO" id="GO:0008233">
    <property type="term" value="F:peptidase activity"/>
    <property type="evidence" value="ECO:0007669"/>
    <property type="project" value="UniProtKB-KW"/>
</dbReference>
<organism evidence="8">
    <name type="scientific">bioreactor metagenome</name>
    <dbReference type="NCBI Taxonomy" id="1076179"/>
    <lineage>
        <taxon>unclassified sequences</taxon>
        <taxon>metagenomes</taxon>
        <taxon>ecological metagenomes</taxon>
    </lineage>
</organism>
<comment type="caution">
    <text evidence="8">The sequence shown here is derived from an EMBL/GenBank/DDBJ whole genome shotgun (WGS) entry which is preliminary data.</text>
</comment>
<evidence type="ECO:0000256" key="3">
    <source>
        <dbReference type="ARBA" id="ARBA00022670"/>
    </source>
</evidence>
<evidence type="ECO:0000256" key="5">
    <source>
        <dbReference type="ARBA" id="ARBA00022844"/>
    </source>
</evidence>
<comment type="subcellular location">
    <subcellularLocation>
        <location evidence="1">Virion</location>
    </subcellularLocation>
</comment>
<dbReference type="InterPro" id="IPR054612">
    <property type="entry name" value="Phage_capsid-like_C"/>
</dbReference>
<dbReference type="Pfam" id="PF05065">
    <property type="entry name" value="Phage_capsid"/>
    <property type="match status" value="1"/>
</dbReference>
<keyword evidence="4" id="KW-0378">Hydrolase</keyword>
<evidence type="ECO:0000259" key="6">
    <source>
        <dbReference type="Pfam" id="PF04586"/>
    </source>
</evidence>
<feature type="domain" description="Phage capsid-like C-terminal" evidence="7">
    <location>
        <begin position="312"/>
        <end position="560"/>
    </location>
</feature>
<proteinExistence type="predicted"/>
<keyword evidence="2" id="KW-1188">Viral release from host cell</keyword>
<sequence>MENKYDFGGWATRYNTPCSDGRTILPTAFKHLDGVKVPLVWNHKFDGPDHVIGHAILKHTDAGVYSYCSFNDNETAQTAKNLVKHGDITALSIFANKLKQDGGRVLHGEIREVSLVLAGANPGACIQEVMMHNDTDETSATIFNDETELDLEISHSDQNEEATEELEHADKEKTVEEVYNAMSDEQKAVVAIIAEKMLEDDYENNNQEDDEEDNNMKHNVFEQNKDNLGGDLKHSEFVAESIKNAKKYGSLKESFLAHAETYGITNIGELFPAETLVGNEPTIYDRDQTWVDIVFNGTKKSPFSRLKAMFADTTADAARAKGYETAKLKKEEVFSLFKRTTSPTTIYKKQKLDRDDILDITDFDVVAFMKREMRMKLNEEIARAILIGDGRDALSEDKIKEANIRPIYNDSDLYTIKAVLGTVGSLGKAHEFIKTVIKAMAEYEGEGTPTLFVEPSMLSDMLLIEDSTGRFIYENESVLAKNLRVKEIVPVPVMKGLKRNAGDGKTHNVLGVVVNVADYTVGADKGGQVSMFEDFDIDYNQQKYLIETRCSGALLKPKTAITIEEVVSI</sequence>
<dbReference type="InterPro" id="IPR054613">
    <property type="entry name" value="Peptidase_S78_dom"/>
</dbReference>
<keyword evidence="5" id="KW-0946">Virion</keyword>
<evidence type="ECO:0000256" key="4">
    <source>
        <dbReference type="ARBA" id="ARBA00022801"/>
    </source>
</evidence>
<gene>
    <name evidence="8" type="ORF">SDC9_59464</name>
</gene>
<dbReference type="SUPFAM" id="SSF56563">
    <property type="entry name" value="Major capsid protein gp5"/>
    <property type="match status" value="1"/>
</dbReference>
<evidence type="ECO:0000256" key="2">
    <source>
        <dbReference type="ARBA" id="ARBA00022612"/>
    </source>
</evidence>